<dbReference type="STRING" id="71717.A0A4Y7SXH5"/>
<evidence type="ECO:0000256" key="1">
    <source>
        <dbReference type="ARBA" id="ARBA00004137"/>
    </source>
</evidence>
<dbReference type="SUPFAM" id="SSF51905">
    <property type="entry name" value="FAD/NAD(P)-binding domain"/>
    <property type="match status" value="2"/>
</dbReference>
<comment type="caution">
    <text evidence="11">The sequence shown here is derived from an EMBL/GenBank/DDBJ whole genome shotgun (WGS) entry which is preliminary data.</text>
</comment>
<dbReference type="Pfam" id="PF22366">
    <property type="entry name" value="NDH2_C"/>
    <property type="match status" value="1"/>
</dbReference>
<dbReference type="PROSITE" id="PS00018">
    <property type="entry name" value="EF_HAND_1"/>
    <property type="match status" value="2"/>
</dbReference>
<evidence type="ECO:0000313" key="12">
    <source>
        <dbReference type="Proteomes" id="UP000298030"/>
    </source>
</evidence>
<dbReference type="AlphaFoldDB" id="A0A4Y7SXH5"/>
<proteinExistence type="inferred from homology"/>
<evidence type="ECO:0000256" key="5">
    <source>
        <dbReference type="ARBA" id="ARBA00022837"/>
    </source>
</evidence>
<dbReference type="InterPro" id="IPR036188">
    <property type="entry name" value="FAD/NAD-bd_sf"/>
</dbReference>
<keyword evidence="3" id="KW-0285">Flavoprotein</keyword>
<dbReference type="InterPro" id="IPR023753">
    <property type="entry name" value="FAD/NAD-binding_dom"/>
</dbReference>
<comment type="similarity">
    <text evidence="2">Belongs to the NADH dehydrogenase family.</text>
</comment>
<dbReference type="PRINTS" id="PR00368">
    <property type="entry name" value="FADPNR"/>
</dbReference>
<reference evidence="11 12" key="1">
    <citation type="journal article" date="2019" name="Nat. Ecol. Evol.">
        <title>Megaphylogeny resolves global patterns of mushroom evolution.</title>
        <authorList>
            <person name="Varga T."/>
            <person name="Krizsan K."/>
            <person name="Foldi C."/>
            <person name="Dima B."/>
            <person name="Sanchez-Garcia M."/>
            <person name="Sanchez-Ramirez S."/>
            <person name="Szollosi G.J."/>
            <person name="Szarkandi J.G."/>
            <person name="Papp V."/>
            <person name="Albert L."/>
            <person name="Andreopoulos W."/>
            <person name="Angelini C."/>
            <person name="Antonin V."/>
            <person name="Barry K.W."/>
            <person name="Bougher N.L."/>
            <person name="Buchanan P."/>
            <person name="Buyck B."/>
            <person name="Bense V."/>
            <person name="Catcheside P."/>
            <person name="Chovatia M."/>
            <person name="Cooper J."/>
            <person name="Damon W."/>
            <person name="Desjardin D."/>
            <person name="Finy P."/>
            <person name="Geml J."/>
            <person name="Haridas S."/>
            <person name="Hughes K."/>
            <person name="Justo A."/>
            <person name="Karasinski D."/>
            <person name="Kautmanova I."/>
            <person name="Kiss B."/>
            <person name="Kocsube S."/>
            <person name="Kotiranta H."/>
            <person name="LaButti K.M."/>
            <person name="Lechner B.E."/>
            <person name="Liimatainen K."/>
            <person name="Lipzen A."/>
            <person name="Lukacs Z."/>
            <person name="Mihaltcheva S."/>
            <person name="Morgado L.N."/>
            <person name="Niskanen T."/>
            <person name="Noordeloos M.E."/>
            <person name="Ohm R.A."/>
            <person name="Ortiz-Santana B."/>
            <person name="Ovrebo C."/>
            <person name="Racz N."/>
            <person name="Riley R."/>
            <person name="Savchenko A."/>
            <person name="Shiryaev A."/>
            <person name="Soop K."/>
            <person name="Spirin V."/>
            <person name="Szebenyi C."/>
            <person name="Tomsovsky M."/>
            <person name="Tulloss R.E."/>
            <person name="Uehling J."/>
            <person name="Grigoriev I.V."/>
            <person name="Vagvolgyi C."/>
            <person name="Papp T."/>
            <person name="Martin F.M."/>
            <person name="Miettinen O."/>
            <person name="Hibbett D.S."/>
            <person name="Nagy L.G."/>
        </authorList>
    </citation>
    <scope>NUCLEOTIDE SEQUENCE [LARGE SCALE GENOMIC DNA]</scope>
    <source>
        <strain evidence="11 12">FP101781</strain>
    </source>
</reference>
<dbReference type="Gene3D" id="3.50.50.100">
    <property type="match status" value="2"/>
</dbReference>
<dbReference type="OrthoDB" id="5376590at2759"/>
<keyword evidence="9" id="KW-0812">Transmembrane</keyword>
<dbReference type="GO" id="GO:0005743">
    <property type="term" value="C:mitochondrial inner membrane"/>
    <property type="evidence" value="ECO:0007669"/>
    <property type="project" value="UniProtKB-SubCell"/>
</dbReference>
<keyword evidence="8" id="KW-0520">NAD</keyword>
<evidence type="ECO:0000313" key="11">
    <source>
        <dbReference type="EMBL" id="TEB26557.1"/>
    </source>
</evidence>
<name>A0A4Y7SXH5_COPMI</name>
<dbReference type="GO" id="GO:0003954">
    <property type="term" value="F:NADH dehydrogenase activity"/>
    <property type="evidence" value="ECO:0007669"/>
    <property type="project" value="InterPro"/>
</dbReference>
<dbReference type="SMART" id="SM00054">
    <property type="entry name" value="EFh"/>
    <property type="match status" value="2"/>
</dbReference>
<keyword evidence="9" id="KW-0472">Membrane</keyword>
<feature type="domain" description="EF-hand" evidence="10">
    <location>
        <begin position="442"/>
        <end position="477"/>
    </location>
</feature>
<evidence type="ECO:0000256" key="9">
    <source>
        <dbReference type="SAM" id="Phobius"/>
    </source>
</evidence>
<protein>
    <submittedName>
        <fullName evidence="11">Nucleotide-binding domain-containing protein</fullName>
    </submittedName>
</protein>
<keyword evidence="5" id="KW-0106">Calcium</keyword>
<sequence length="653" mass="71917">MFAAARRPAARLATRQLARFSSTQVPPAGGAWARRAKAGAKYTGLFALSTVAGVGALAGGILIHDAFTYNEKHADRVPVHPLALNPERGGPKNLPVVRIQMDDEEDDEAKRLLTRPKLVIVGAGWGAMGVLSTVSPGDYHVTVVSTDTFTTFTPLLPSAAVGTVSVRSLIEPIRKIVARLRGHVIVGKATDLVMGERLLEVQTSFNGKTDTIYVPYDKLVIAVGSTSSTHGVPGLDNCFQLKTIGDAQSIRRRIMDNFEQASLPTTSPEERRRLLSFVICGGGPTGVETAAEIYDFCQEDIMNYFPKICRNEVSIHVIQSREHILNTYAEGISKFAEEKFARDQVNLVTSARVAGVTHDSVLYTVKEKDENGKTVTVQHSIPTNFVLWSTGIAMNPFTARVASLLPNQAHKKAIETDAHLRVLGSPKGEVYAIGDCANIETSLINHFNALVEECDKDSNGKIDFGEWEDMVTKIKKRVPMAEDHLAQVKELFQLYDTDSDNSLSLNELFKLLEEIGNRLTSLPATAQVASQQGKYLGKKLHKLARKVNTSPSPSNDISKPVSTTSLPSNTLRPVFPNDDEVWKPFKYLHLGSLAYIGNAAVFDFGQYQFMGGLVAMYAWRSIYWNEQVGTRTRALLMFDWIIRGIWGRDLSRL</sequence>
<keyword evidence="9" id="KW-1133">Transmembrane helix</keyword>
<organism evidence="11 12">
    <name type="scientific">Coprinellus micaceus</name>
    <name type="common">Glistening ink-cap mushroom</name>
    <name type="synonym">Coprinus micaceus</name>
    <dbReference type="NCBI Taxonomy" id="71717"/>
    <lineage>
        <taxon>Eukaryota</taxon>
        <taxon>Fungi</taxon>
        <taxon>Dikarya</taxon>
        <taxon>Basidiomycota</taxon>
        <taxon>Agaricomycotina</taxon>
        <taxon>Agaricomycetes</taxon>
        <taxon>Agaricomycetidae</taxon>
        <taxon>Agaricales</taxon>
        <taxon>Agaricineae</taxon>
        <taxon>Psathyrellaceae</taxon>
        <taxon>Coprinellus</taxon>
    </lineage>
</organism>
<dbReference type="InterPro" id="IPR045024">
    <property type="entry name" value="NDH-2"/>
</dbReference>
<evidence type="ECO:0000256" key="3">
    <source>
        <dbReference type="ARBA" id="ARBA00022630"/>
    </source>
</evidence>
<evidence type="ECO:0000259" key="10">
    <source>
        <dbReference type="PROSITE" id="PS50222"/>
    </source>
</evidence>
<gene>
    <name evidence="11" type="ORF">FA13DRAFT_1692053</name>
</gene>
<dbReference type="SUPFAM" id="SSF47473">
    <property type="entry name" value="EF-hand"/>
    <property type="match status" value="1"/>
</dbReference>
<dbReference type="PROSITE" id="PS50222">
    <property type="entry name" value="EF_HAND_2"/>
    <property type="match status" value="2"/>
</dbReference>
<evidence type="ECO:0000256" key="6">
    <source>
        <dbReference type="ARBA" id="ARBA00022946"/>
    </source>
</evidence>
<dbReference type="InterPro" id="IPR002048">
    <property type="entry name" value="EF_hand_dom"/>
</dbReference>
<dbReference type="CDD" id="cd00051">
    <property type="entry name" value="EFh"/>
    <property type="match status" value="1"/>
</dbReference>
<comment type="subcellular location">
    <subcellularLocation>
        <location evidence="1">Mitochondrion inner membrane</location>
        <topology evidence="1">Peripheral membrane protein</topology>
        <orientation evidence="1">Intermembrane side</orientation>
    </subcellularLocation>
</comment>
<keyword evidence="6" id="KW-0809">Transit peptide</keyword>
<dbReference type="Pfam" id="PF13499">
    <property type="entry name" value="EF-hand_7"/>
    <property type="match status" value="1"/>
</dbReference>
<accession>A0A4Y7SXH5</accession>
<dbReference type="GO" id="GO:0005509">
    <property type="term" value="F:calcium ion binding"/>
    <property type="evidence" value="ECO:0007669"/>
    <property type="project" value="InterPro"/>
</dbReference>
<keyword evidence="12" id="KW-1185">Reference proteome</keyword>
<evidence type="ECO:0000256" key="2">
    <source>
        <dbReference type="ARBA" id="ARBA00005272"/>
    </source>
</evidence>
<evidence type="ECO:0000256" key="4">
    <source>
        <dbReference type="ARBA" id="ARBA00022827"/>
    </source>
</evidence>
<evidence type="ECO:0000256" key="8">
    <source>
        <dbReference type="ARBA" id="ARBA00023027"/>
    </source>
</evidence>
<dbReference type="PANTHER" id="PTHR43706:SF50">
    <property type="entry name" value="NADH DEHYDROGENASE (UBIQUINONE)-RELATED"/>
    <property type="match status" value="1"/>
</dbReference>
<feature type="transmembrane region" description="Helical" evidence="9">
    <location>
        <begin position="42"/>
        <end position="63"/>
    </location>
</feature>
<dbReference type="Pfam" id="PF07992">
    <property type="entry name" value="Pyr_redox_2"/>
    <property type="match status" value="1"/>
</dbReference>
<dbReference type="InterPro" id="IPR011992">
    <property type="entry name" value="EF-hand-dom_pair"/>
</dbReference>
<dbReference type="InterPro" id="IPR018247">
    <property type="entry name" value="EF_Hand_1_Ca_BS"/>
</dbReference>
<keyword evidence="7" id="KW-0560">Oxidoreductase</keyword>
<keyword evidence="4" id="KW-0274">FAD</keyword>
<dbReference type="PANTHER" id="PTHR43706">
    <property type="entry name" value="NADH DEHYDROGENASE"/>
    <property type="match status" value="1"/>
</dbReference>
<dbReference type="Proteomes" id="UP000298030">
    <property type="component" value="Unassembled WGS sequence"/>
</dbReference>
<feature type="domain" description="EF-hand" evidence="10">
    <location>
        <begin position="483"/>
        <end position="518"/>
    </location>
</feature>
<dbReference type="InterPro" id="IPR054585">
    <property type="entry name" value="NDH2-like_C"/>
</dbReference>
<evidence type="ECO:0000256" key="7">
    <source>
        <dbReference type="ARBA" id="ARBA00023002"/>
    </source>
</evidence>
<dbReference type="EMBL" id="QPFP01000047">
    <property type="protein sequence ID" value="TEB26557.1"/>
    <property type="molecule type" value="Genomic_DNA"/>
</dbReference>